<dbReference type="InterPro" id="IPR043502">
    <property type="entry name" value="DNA/RNA_pol_sf"/>
</dbReference>
<proteinExistence type="predicted"/>
<dbReference type="STRING" id="4829.A0A168L682"/>
<dbReference type="Pfam" id="PF00078">
    <property type="entry name" value="RVT_1"/>
    <property type="match status" value="1"/>
</dbReference>
<dbReference type="OrthoDB" id="2275743at2759"/>
<dbReference type="FunFam" id="3.30.70.270:FF:000020">
    <property type="entry name" value="Transposon Tf2-6 polyprotein-like Protein"/>
    <property type="match status" value="1"/>
</dbReference>
<dbReference type="InterPro" id="IPR000477">
    <property type="entry name" value="RT_dom"/>
</dbReference>
<dbReference type="InterPro" id="IPR041577">
    <property type="entry name" value="RT_RNaseH_2"/>
</dbReference>
<evidence type="ECO:0000313" key="2">
    <source>
        <dbReference type="EMBL" id="SAL96140.1"/>
    </source>
</evidence>
<dbReference type="InterPro" id="IPR043128">
    <property type="entry name" value="Rev_trsase/Diguanyl_cyclase"/>
</dbReference>
<dbReference type="InParanoid" id="A0A168L682"/>
<dbReference type="Gene3D" id="3.10.10.10">
    <property type="entry name" value="HIV Type 1 Reverse Transcriptase, subunit A, domain 1"/>
    <property type="match status" value="1"/>
</dbReference>
<dbReference type="SUPFAM" id="SSF56672">
    <property type="entry name" value="DNA/RNA polymerases"/>
    <property type="match status" value="1"/>
</dbReference>
<sequence length="332" mass="37833">MPIVDKAVLSWYQDGTIVRAGVNTEWNSPLTLAPKKNSDGTKSRTRPCLDPRHINALLPNDKYPLPLIRDIFELLKDAQIFTTLDLKNAFHRFQIAKKDQPKTTFTHRGTQYMFQGCPFGLKPLSSKFQRVTALLLEDMDYATSFIDDIVVYSKTMEEHKTHVRSVIDKLTSVNLILNPDKCHFAQLSVYLLGFCVSNKGLSLDIRKVTNVQQWPTPKTGNEIERFLGVVNYFRDHIPQVSVLTAPLDKLRKIKKLDQAWTPLCDTVFRKLKFVLTCTPILKHPNLELPFYVATDASNTGIGAVLFQVIDEKIHHIGFFARSLSPAERNYST</sequence>
<dbReference type="Proteomes" id="UP000078561">
    <property type="component" value="Unassembled WGS sequence"/>
</dbReference>
<organism evidence="2">
    <name type="scientific">Absidia glauca</name>
    <name type="common">Pin mould</name>
    <dbReference type="NCBI Taxonomy" id="4829"/>
    <lineage>
        <taxon>Eukaryota</taxon>
        <taxon>Fungi</taxon>
        <taxon>Fungi incertae sedis</taxon>
        <taxon>Mucoromycota</taxon>
        <taxon>Mucoromycotina</taxon>
        <taxon>Mucoromycetes</taxon>
        <taxon>Mucorales</taxon>
        <taxon>Cunninghamellaceae</taxon>
        <taxon>Absidia</taxon>
    </lineage>
</organism>
<reference evidence="2" key="1">
    <citation type="submission" date="2016-04" db="EMBL/GenBank/DDBJ databases">
        <authorList>
            <person name="Evans L.H."/>
            <person name="Alamgir A."/>
            <person name="Owens N."/>
            <person name="Weber N.D."/>
            <person name="Virtaneva K."/>
            <person name="Barbian K."/>
            <person name="Babar A."/>
            <person name="Rosenke K."/>
        </authorList>
    </citation>
    <scope>NUCLEOTIDE SEQUENCE [LARGE SCALE GENOMIC DNA]</scope>
    <source>
        <strain evidence="2">CBS 101.48</strain>
    </source>
</reference>
<dbReference type="AlphaFoldDB" id="A0A168L682"/>
<dbReference type="PANTHER" id="PTHR33064:SF37">
    <property type="entry name" value="RIBONUCLEASE H"/>
    <property type="match status" value="1"/>
</dbReference>
<feature type="domain" description="Reverse transcriptase" evidence="1">
    <location>
        <begin position="14"/>
        <end position="196"/>
    </location>
</feature>
<protein>
    <recommendedName>
        <fullName evidence="1">Reverse transcriptase domain-containing protein</fullName>
    </recommendedName>
</protein>
<feature type="non-terminal residue" evidence="2">
    <location>
        <position position="332"/>
    </location>
</feature>
<evidence type="ECO:0000313" key="3">
    <source>
        <dbReference type="Proteomes" id="UP000078561"/>
    </source>
</evidence>
<dbReference type="PROSITE" id="PS50878">
    <property type="entry name" value="RT_POL"/>
    <property type="match status" value="1"/>
</dbReference>
<dbReference type="EMBL" id="LT550654">
    <property type="protein sequence ID" value="SAL96140.1"/>
    <property type="molecule type" value="Genomic_DNA"/>
</dbReference>
<evidence type="ECO:0000259" key="1">
    <source>
        <dbReference type="PROSITE" id="PS50878"/>
    </source>
</evidence>
<keyword evidence="3" id="KW-1185">Reference proteome</keyword>
<gene>
    <name evidence="2" type="primary">ABSGL_01508.1 scaffold 1581</name>
</gene>
<dbReference type="InterPro" id="IPR051320">
    <property type="entry name" value="Viral_Replic_Matur_Polypro"/>
</dbReference>
<name>A0A168L682_ABSGL</name>
<accession>A0A168L682</accession>
<dbReference type="PANTHER" id="PTHR33064">
    <property type="entry name" value="POL PROTEIN"/>
    <property type="match status" value="1"/>
</dbReference>
<dbReference type="Gene3D" id="3.30.70.270">
    <property type="match status" value="2"/>
</dbReference>
<dbReference type="Pfam" id="PF17919">
    <property type="entry name" value="RT_RNaseH_2"/>
    <property type="match status" value="1"/>
</dbReference>
<dbReference type="OMA" id="IDLCHAY"/>
<dbReference type="CDD" id="cd01647">
    <property type="entry name" value="RT_LTR"/>
    <property type="match status" value="1"/>
</dbReference>